<accession>K2JJ94</accession>
<dbReference type="EMBL" id="AMRI01000020">
    <property type="protein sequence ID" value="EKE70604.1"/>
    <property type="molecule type" value="Genomic_DNA"/>
</dbReference>
<protein>
    <submittedName>
        <fullName evidence="2">Necrosis inducing protein</fullName>
    </submittedName>
</protein>
<name>K2JJ94_9GAMM</name>
<dbReference type="PANTHER" id="PTHR33657">
    <property type="entry name" value="DOMAIN PROTEIN, PUTATIVE (AFU_ORTHOLOGUE AFUA_5G00600)-RELATED"/>
    <property type="match status" value="1"/>
</dbReference>
<organism evidence="2 3">
    <name type="scientific">Gallaecimonas xiamenensis 3-C-1</name>
    <dbReference type="NCBI Taxonomy" id="745411"/>
    <lineage>
        <taxon>Bacteria</taxon>
        <taxon>Pseudomonadati</taxon>
        <taxon>Pseudomonadota</taxon>
        <taxon>Gammaproteobacteria</taxon>
        <taxon>Enterobacterales</taxon>
        <taxon>Gallaecimonadaceae</taxon>
        <taxon>Gallaecimonas</taxon>
    </lineage>
</organism>
<dbReference type="AlphaFoldDB" id="K2JJ94"/>
<evidence type="ECO:0000313" key="2">
    <source>
        <dbReference type="EMBL" id="EKE70604.1"/>
    </source>
</evidence>
<dbReference type="eggNOG" id="COG2814">
    <property type="taxonomic scope" value="Bacteria"/>
</dbReference>
<dbReference type="PATRIC" id="fig|745411.4.peg.2710"/>
<dbReference type="InterPro" id="IPR008701">
    <property type="entry name" value="NPP1"/>
</dbReference>
<keyword evidence="3" id="KW-1185">Reference proteome</keyword>
<evidence type="ECO:0000256" key="1">
    <source>
        <dbReference type="SAM" id="MobiDB-lite"/>
    </source>
</evidence>
<dbReference type="STRING" id="745411.B3C1_13738"/>
<gene>
    <name evidence="2" type="ORF">B3C1_13738</name>
</gene>
<feature type="compositionally biased region" description="Polar residues" evidence="1">
    <location>
        <begin position="288"/>
        <end position="297"/>
    </location>
</feature>
<sequence>MDAGLFFALALNKKTSFPFVILALAAFAAHNHHKEDKMKLTQSLPLLALLALTAKADDFARLDEALPLAAEAYAIAPVFDFDGDGCLPSAGISRSGQQNGGLNPTGGLTSGCRAGNFLDLSNTLHRYACVTSGNDRYCGHFYALYFLKDQVLSGIKSGHRHDWEHVAIWTKNGQVTHGSYSAHGSLNTKAASELDSEGGHIKLVYHKDGLLTHAMRFSKINELAENPYGRFVTPAITSWFTLRGDGLDNAAMGQRLNSYDYGSATIPMKDSNFVSNLNNGKPADYPEFTQQSADQSQ</sequence>
<comment type="caution">
    <text evidence="2">The sequence shown here is derived from an EMBL/GenBank/DDBJ whole genome shotgun (WGS) entry which is preliminary data.</text>
</comment>
<dbReference type="PIRSF" id="PIRSF029958">
    <property type="entry name" value="Necrosis-inducing_protein"/>
    <property type="match status" value="1"/>
</dbReference>
<dbReference type="Pfam" id="PF05630">
    <property type="entry name" value="NPP1"/>
    <property type="match status" value="1"/>
</dbReference>
<reference evidence="2 3" key="1">
    <citation type="journal article" date="2012" name="J. Bacteriol.">
        <title>Genome Sequence of Gallaecimonas xiamenensis Type Strain 3-C-1.</title>
        <authorList>
            <person name="Lai Q."/>
            <person name="Wang L."/>
            <person name="Wang W."/>
            <person name="Shao Z."/>
        </authorList>
    </citation>
    <scope>NUCLEOTIDE SEQUENCE [LARGE SCALE GENOMIC DNA]</scope>
    <source>
        <strain evidence="2 3">3-C-1</strain>
    </source>
</reference>
<feature type="region of interest" description="Disordered" evidence="1">
    <location>
        <begin position="277"/>
        <end position="297"/>
    </location>
</feature>
<dbReference type="Proteomes" id="UP000006755">
    <property type="component" value="Unassembled WGS sequence"/>
</dbReference>
<evidence type="ECO:0000313" key="3">
    <source>
        <dbReference type="Proteomes" id="UP000006755"/>
    </source>
</evidence>
<proteinExistence type="predicted"/>
<dbReference type="PANTHER" id="PTHR33657:SF6">
    <property type="entry name" value="SECRETED PROTEIN"/>
    <property type="match status" value="1"/>
</dbReference>